<proteinExistence type="predicted"/>
<feature type="domain" description="Ribbon-helix-helix protein CopG" evidence="1">
    <location>
        <begin position="7"/>
        <end position="45"/>
    </location>
</feature>
<name>A0A3S1APS0_9CYAN</name>
<evidence type="ECO:0000313" key="2">
    <source>
        <dbReference type="EMBL" id="RUT06166.1"/>
    </source>
</evidence>
<dbReference type="PANTHER" id="PTHR40688">
    <property type="match status" value="1"/>
</dbReference>
<keyword evidence="3" id="KW-1185">Reference proteome</keyword>
<comment type="caution">
    <text evidence="2">The sequence shown here is derived from an EMBL/GenBank/DDBJ whole genome shotgun (WGS) entry which is preliminary data.</text>
</comment>
<dbReference type="GO" id="GO:0006355">
    <property type="term" value="P:regulation of DNA-templated transcription"/>
    <property type="evidence" value="ECO:0007669"/>
    <property type="project" value="InterPro"/>
</dbReference>
<evidence type="ECO:0000313" key="3">
    <source>
        <dbReference type="Proteomes" id="UP000271624"/>
    </source>
</evidence>
<accession>A0A3S1APS0</accession>
<reference evidence="2" key="1">
    <citation type="submission" date="2018-12" db="EMBL/GenBank/DDBJ databases">
        <authorList>
            <person name="Will S."/>
            <person name="Neumann-Schaal M."/>
            <person name="Henke P."/>
        </authorList>
    </citation>
    <scope>NUCLEOTIDE SEQUENCE</scope>
    <source>
        <strain evidence="2">PCC 7102</strain>
    </source>
</reference>
<evidence type="ECO:0000259" key="1">
    <source>
        <dbReference type="Pfam" id="PF01402"/>
    </source>
</evidence>
<protein>
    <recommendedName>
        <fullName evidence="1">Ribbon-helix-helix protein CopG domain-containing protein</fullName>
    </recommendedName>
</protein>
<dbReference type="InterPro" id="IPR010985">
    <property type="entry name" value="Ribbon_hlx_hlx"/>
</dbReference>
<dbReference type="InterPro" id="IPR013321">
    <property type="entry name" value="Arc_rbn_hlx_hlx"/>
</dbReference>
<dbReference type="CDD" id="cd22233">
    <property type="entry name" value="RHH_CopAso-like"/>
    <property type="match status" value="1"/>
</dbReference>
<dbReference type="AlphaFoldDB" id="A0A3S1APS0"/>
<dbReference type="InterPro" id="IPR002145">
    <property type="entry name" value="CopG"/>
</dbReference>
<dbReference type="Proteomes" id="UP000271624">
    <property type="component" value="Unassembled WGS sequence"/>
</dbReference>
<organism evidence="2 3">
    <name type="scientific">Dulcicalothrix desertica PCC 7102</name>
    <dbReference type="NCBI Taxonomy" id="232991"/>
    <lineage>
        <taxon>Bacteria</taxon>
        <taxon>Bacillati</taxon>
        <taxon>Cyanobacteriota</taxon>
        <taxon>Cyanophyceae</taxon>
        <taxon>Nostocales</taxon>
        <taxon>Calotrichaceae</taxon>
        <taxon>Dulcicalothrix</taxon>
    </lineage>
</organism>
<sequence>MLNMSTTSFRLDEDLQEKLDSTAVRLKRTKGWLINEAVRQYIEREELRAKMLSETEEAIADIEAGRVVSGEEVLNWLKTWGTEAESKAPQYGD</sequence>
<dbReference type="SUPFAM" id="SSF47598">
    <property type="entry name" value="Ribbon-helix-helix"/>
    <property type="match status" value="1"/>
</dbReference>
<reference evidence="2" key="2">
    <citation type="journal article" date="2019" name="Genome Biol. Evol.">
        <title>Day and night: Metabolic profiles and evolutionary relationships of six axenic non-marine cyanobacteria.</title>
        <authorList>
            <person name="Will S.E."/>
            <person name="Henke P."/>
            <person name="Boedeker C."/>
            <person name="Huang S."/>
            <person name="Brinkmann H."/>
            <person name="Rohde M."/>
            <person name="Jarek M."/>
            <person name="Friedl T."/>
            <person name="Seufert S."/>
            <person name="Schumacher M."/>
            <person name="Overmann J."/>
            <person name="Neumann-Schaal M."/>
            <person name="Petersen J."/>
        </authorList>
    </citation>
    <scope>NUCLEOTIDE SEQUENCE [LARGE SCALE GENOMIC DNA]</scope>
    <source>
        <strain evidence="2">PCC 7102</strain>
    </source>
</reference>
<dbReference type="PANTHER" id="PTHR40688:SF2">
    <property type="entry name" value="RIBBON-HELIX-HELIX PROTEIN COPG DOMAIN-CONTAINING PROTEIN"/>
    <property type="match status" value="1"/>
</dbReference>
<gene>
    <name evidence="2" type="ORF">DSM106972_033720</name>
</gene>
<dbReference type="Pfam" id="PF01402">
    <property type="entry name" value="RHH_1"/>
    <property type="match status" value="1"/>
</dbReference>
<dbReference type="InterPro" id="IPR052991">
    <property type="entry name" value="Non-func_TypeII_TA_Antitoxin"/>
</dbReference>
<dbReference type="EMBL" id="RSCL01000007">
    <property type="protein sequence ID" value="RUT06166.1"/>
    <property type="molecule type" value="Genomic_DNA"/>
</dbReference>
<dbReference type="Gene3D" id="1.10.1220.10">
    <property type="entry name" value="Met repressor-like"/>
    <property type="match status" value="1"/>
</dbReference>